<dbReference type="InterPro" id="IPR001764">
    <property type="entry name" value="Glyco_hydro_3_N"/>
</dbReference>
<dbReference type="InterPro" id="IPR036881">
    <property type="entry name" value="Glyco_hydro_3_C_sf"/>
</dbReference>
<dbReference type="Proteomes" id="UP001610563">
    <property type="component" value="Unassembled WGS sequence"/>
</dbReference>
<gene>
    <name evidence="12" type="ORF">BJX66DRAFT_163735</name>
</gene>
<dbReference type="Pfam" id="PF01915">
    <property type="entry name" value="Glyco_hydro_3_C"/>
    <property type="match status" value="1"/>
</dbReference>
<evidence type="ECO:0000256" key="10">
    <source>
        <dbReference type="RuleBase" id="RU361161"/>
    </source>
</evidence>
<reference evidence="12 13" key="1">
    <citation type="submission" date="2024-07" db="EMBL/GenBank/DDBJ databases">
        <title>Section-level genome sequencing and comparative genomics of Aspergillus sections Usti and Cavernicolus.</title>
        <authorList>
            <consortium name="Lawrence Berkeley National Laboratory"/>
            <person name="Nybo J.L."/>
            <person name="Vesth T.C."/>
            <person name="Theobald S."/>
            <person name="Frisvad J.C."/>
            <person name="Larsen T.O."/>
            <person name="Kjaerboelling I."/>
            <person name="Rothschild-Mancinelli K."/>
            <person name="Lyhne E.K."/>
            <person name="Kogle M.E."/>
            <person name="Barry K."/>
            <person name="Clum A."/>
            <person name="Na H."/>
            <person name="Ledsgaard L."/>
            <person name="Lin J."/>
            <person name="Lipzen A."/>
            <person name="Kuo A."/>
            <person name="Riley R."/>
            <person name="Mondo S."/>
            <person name="Labutti K."/>
            <person name="Haridas S."/>
            <person name="Pangalinan J."/>
            <person name="Salamov A.A."/>
            <person name="Simmons B.A."/>
            <person name="Magnuson J.K."/>
            <person name="Chen J."/>
            <person name="Drula E."/>
            <person name="Henrissat B."/>
            <person name="Wiebenga A."/>
            <person name="Lubbers R.J."/>
            <person name="Gomes A.C."/>
            <person name="Makela M.R."/>
            <person name="Stajich J."/>
            <person name="Grigoriev I.V."/>
            <person name="Mortensen U.H."/>
            <person name="De Vries R.P."/>
            <person name="Baker S.E."/>
            <person name="Andersen M.R."/>
        </authorList>
    </citation>
    <scope>NUCLEOTIDE SEQUENCE [LARGE SCALE GENOMIC DNA]</scope>
    <source>
        <strain evidence="12 13">CBS 209.92</strain>
    </source>
</reference>
<dbReference type="InterPro" id="IPR050288">
    <property type="entry name" value="Cellulose_deg_GH3"/>
</dbReference>
<keyword evidence="5" id="KW-0136">Cellulose degradation</keyword>
<evidence type="ECO:0000256" key="1">
    <source>
        <dbReference type="ARBA" id="ARBA00000448"/>
    </source>
</evidence>
<dbReference type="Pfam" id="PF14310">
    <property type="entry name" value="Fn3-like"/>
    <property type="match status" value="1"/>
</dbReference>
<dbReference type="InterPro" id="IPR017853">
    <property type="entry name" value="GH"/>
</dbReference>
<evidence type="ECO:0000256" key="5">
    <source>
        <dbReference type="ARBA" id="ARBA00023001"/>
    </source>
</evidence>
<evidence type="ECO:0000313" key="12">
    <source>
        <dbReference type="EMBL" id="KAL2795781.1"/>
    </source>
</evidence>
<dbReference type="InterPro" id="IPR013783">
    <property type="entry name" value="Ig-like_fold"/>
</dbReference>
<comment type="pathway">
    <text evidence="2 10">Glycan metabolism; cellulose degradation.</text>
</comment>
<accession>A0ABR4G9W0</accession>
<evidence type="ECO:0000256" key="7">
    <source>
        <dbReference type="ARBA" id="ARBA00023277"/>
    </source>
</evidence>
<dbReference type="PROSITE" id="PS51820">
    <property type="entry name" value="PA14"/>
    <property type="match status" value="1"/>
</dbReference>
<dbReference type="EC" id="3.2.1.21" evidence="10"/>
<evidence type="ECO:0000256" key="3">
    <source>
        <dbReference type="ARBA" id="ARBA00005336"/>
    </source>
</evidence>
<dbReference type="InterPro" id="IPR037524">
    <property type="entry name" value="PA14/GLEYA"/>
</dbReference>
<dbReference type="InterPro" id="IPR026891">
    <property type="entry name" value="Fn3-like"/>
</dbReference>
<dbReference type="InterPro" id="IPR036962">
    <property type="entry name" value="Glyco_hydro_3_N_sf"/>
</dbReference>
<evidence type="ECO:0000256" key="4">
    <source>
        <dbReference type="ARBA" id="ARBA00022801"/>
    </source>
</evidence>
<keyword evidence="9 10" id="KW-0624">Polysaccharide degradation</keyword>
<dbReference type="SMART" id="SM00758">
    <property type="entry name" value="PA14"/>
    <property type="match status" value="1"/>
</dbReference>
<comment type="caution">
    <text evidence="12">The sequence shown here is derived from an EMBL/GenBank/DDBJ whole genome shotgun (WGS) entry which is preliminary data.</text>
</comment>
<dbReference type="Gene3D" id="3.20.20.300">
    <property type="entry name" value="Glycoside hydrolase, family 3, N-terminal domain"/>
    <property type="match status" value="1"/>
</dbReference>
<evidence type="ECO:0000256" key="6">
    <source>
        <dbReference type="ARBA" id="ARBA00023180"/>
    </source>
</evidence>
<evidence type="ECO:0000256" key="8">
    <source>
        <dbReference type="ARBA" id="ARBA00023295"/>
    </source>
</evidence>
<protein>
    <recommendedName>
        <fullName evidence="10">beta-glucosidase</fullName>
        <ecNumber evidence="10">3.2.1.21</ecNumber>
    </recommendedName>
</protein>
<dbReference type="InterPro" id="IPR019800">
    <property type="entry name" value="Glyco_hydro_3_AS"/>
</dbReference>
<dbReference type="Pfam" id="PF00933">
    <property type="entry name" value="Glyco_hydro_3"/>
    <property type="match status" value="1"/>
</dbReference>
<dbReference type="PRINTS" id="PR00133">
    <property type="entry name" value="GLHYDRLASE3"/>
</dbReference>
<evidence type="ECO:0000256" key="2">
    <source>
        <dbReference type="ARBA" id="ARBA00004987"/>
    </source>
</evidence>
<dbReference type="Gene3D" id="2.60.40.10">
    <property type="entry name" value="Immunoglobulins"/>
    <property type="match status" value="1"/>
</dbReference>
<dbReference type="PROSITE" id="PS00775">
    <property type="entry name" value="GLYCOSYL_HYDROL_F3"/>
    <property type="match status" value="1"/>
</dbReference>
<keyword evidence="8 10" id="KW-0326">Glycosidase</keyword>
<dbReference type="Gene3D" id="3.40.50.1700">
    <property type="entry name" value="Glycoside hydrolase family 3 C-terminal domain"/>
    <property type="match status" value="1"/>
</dbReference>
<organism evidence="12 13">
    <name type="scientific">Aspergillus keveii</name>
    <dbReference type="NCBI Taxonomy" id="714993"/>
    <lineage>
        <taxon>Eukaryota</taxon>
        <taxon>Fungi</taxon>
        <taxon>Dikarya</taxon>
        <taxon>Ascomycota</taxon>
        <taxon>Pezizomycotina</taxon>
        <taxon>Eurotiomycetes</taxon>
        <taxon>Eurotiomycetidae</taxon>
        <taxon>Eurotiales</taxon>
        <taxon>Aspergillaceae</taxon>
        <taxon>Aspergillus</taxon>
        <taxon>Aspergillus subgen. Nidulantes</taxon>
    </lineage>
</organism>
<dbReference type="GO" id="GO:0016787">
    <property type="term" value="F:hydrolase activity"/>
    <property type="evidence" value="ECO:0007669"/>
    <property type="project" value="UniProtKB-KW"/>
</dbReference>
<dbReference type="InterPro" id="IPR002772">
    <property type="entry name" value="Glyco_hydro_3_C"/>
</dbReference>
<feature type="domain" description="PA14" evidence="11">
    <location>
        <begin position="422"/>
        <end position="585"/>
    </location>
</feature>
<proteinExistence type="inferred from homology"/>
<evidence type="ECO:0000256" key="9">
    <source>
        <dbReference type="ARBA" id="ARBA00023326"/>
    </source>
</evidence>
<keyword evidence="4 10" id="KW-0378">Hydrolase</keyword>
<dbReference type="SUPFAM" id="SSF51445">
    <property type="entry name" value="(Trans)glycosidases"/>
    <property type="match status" value="1"/>
</dbReference>
<comment type="catalytic activity">
    <reaction evidence="1 10">
        <text>Hydrolysis of terminal, non-reducing beta-D-glucosyl residues with release of beta-D-glucose.</text>
        <dbReference type="EC" id="3.2.1.21"/>
    </reaction>
</comment>
<comment type="similarity">
    <text evidence="3 10">Belongs to the glycosyl hydrolase 3 family.</text>
</comment>
<keyword evidence="7 10" id="KW-0119">Carbohydrate metabolism</keyword>
<evidence type="ECO:0000313" key="13">
    <source>
        <dbReference type="Proteomes" id="UP001610563"/>
    </source>
</evidence>
<dbReference type="SUPFAM" id="SSF52279">
    <property type="entry name" value="Beta-D-glucan exohydrolase, C-terminal domain"/>
    <property type="match status" value="1"/>
</dbReference>
<dbReference type="SMART" id="SM01217">
    <property type="entry name" value="Fn3_like"/>
    <property type="match status" value="1"/>
</dbReference>
<evidence type="ECO:0000259" key="11">
    <source>
        <dbReference type="PROSITE" id="PS51820"/>
    </source>
</evidence>
<sequence>MAVLDTAPASHEVDASFAGIADADVEVLLKQLTQDEKVSLLGGSDWWHTASIPRLKIPSIRFSDGPNGVRGTRFFSSIPAACLPCGTAIGATFNRELAAEIGHILADEAKAKGVHVVLGPTINIQRGPLGGRGFESFSEDPVLSGILAGYYCRGLKEKGIGAALKHFVCNDQEHERMAVSSIVTERALREVYLRPFQIAIGMGGVDAIMSSYNKVNGVHVVESKELLQGVLRGEWGWDGLVVSDWFGTYSTTESILAGLDLEMPGPPKYRGAALTHAVAANKIPLSTLNARVRAVLNLVQKAAKSGVPERAPETQLNRPEDRALLRKIASEAIVLLKNEDEILPFSKDKEKNKTIAVIGPNANIATYCGGGSAALNPYYTVTPLEGITSAVAAAGGQEVQFAQGIYAHQMLPLLGKRLVTKDGQVGFTLSIYNDPPTSLAATRTPLEQRHETDSMLIFMDYKHPDLQPIWYADAEAYFTPKESGLYDFGLTVHGTGKMFIDGELLINNADASIQRPGTSFFGSGTLEETASLNLEAGRRYKIHIQWGCGKTSTFRPDGVVDFGHGGFRFGACKRLDPAEGIAHAVKVASSVDQVILVAGLSAEWEAEGEDRAHMRLPPYTDELIEAVLDANPNTAVVIQSGTPVEMPWVNKAKAVLQAWYGGNETGNAIADVIFGDFNPSGKLPLTFPRRLKDNPTYFNYRSEGGRVLYGEDVYIGYKWYDGLDLDPLFPFGHGLSYTTFELSGLELSTYSNEEDKRILHVKCTLKNTGSRAGAEVIQVYISPISPPIKRPVKELKEFAKCFLEARLERIVAKELDLVRATSFWDEKCGRWCSSVGCYEVLVGTSSRGEFLKSIVEIKETVFWDGC</sequence>
<dbReference type="Gene3D" id="2.60.120.260">
    <property type="entry name" value="Galactose-binding domain-like"/>
    <property type="match status" value="1"/>
</dbReference>
<keyword evidence="6" id="KW-0325">Glycoprotein</keyword>
<keyword evidence="13" id="KW-1185">Reference proteome</keyword>
<dbReference type="PANTHER" id="PTHR42715">
    <property type="entry name" value="BETA-GLUCOSIDASE"/>
    <property type="match status" value="1"/>
</dbReference>
<dbReference type="InterPro" id="IPR011658">
    <property type="entry name" value="PA14_dom"/>
</dbReference>
<name>A0ABR4G9W0_9EURO</name>
<dbReference type="Pfam" id="PF07691">
    <property type="entry name" value="PA14"/>
    <property type="match status" value="1"/>
</dbReference>
<dbReference type="EMBL" id="JBFTWV010000032">
    <property type="protein sequence ID" value="KAL2795781.1"/>
    <property type="molecule type" value="Genomic_DNA"/>
</dbReference>
<dbReference type="PANTHER" id="PTHR42715:SF27">
    <property type="entry name" value="BETA-GLUCOSIDASE-RELATED"/>
    <property type="match status" value="1"/>
</dbReference>